<dbReference type="AlphaFoldDB" id="A0A067N266"/>
<accession>A0A067N266</accession>
<dbReference type="InParanoid" id="A0A067N266"/>
<gene>
    <name evidence="1" type="ORF">BOTBODRAFT_554074</name>
</gene>
<dbReference type="EMBL" id="KL198022">
    <property type="protein sequence ID" value="KDQ18237.1"/>
    <property type="molecule type" value="Genomic_DNA"/>
</dbReference>
<evidence type="ECO:0000313" key="2">
    <source>
        <dbReference type="Proteomes" id="UP000027195"/>
    </source>
</evidence>
<evidence type="ECO:0000313" key="1">
    <source>
        <dbReference type="EMBL" id="KDQ18237.1"/>
    </source>
</evidence>
<protein>
    <submittedName>
        <fullName evidence="1">Uncharacterized protein</fullName>
    </submittedName>
</protein>
<organism evidence="1 2">
    <name type="scientific">Botryobasidium botryosum (strain FD-172 SS1)</name>
    <dbReference type="NCBI Taxonomy" id="930990"/>
    <lineage>
        <taxon>Eukaryota</taxon>
        <taxon>Fungi</taxon>
        <taxon>Dikarya</taxon>
        <taxon>Basidiomycota</taxon>
        <taxon>Agaricomycotina</taxon>
        <taxon>Agaricomycetes</taxon>
        <taxon>Cantharellales</taxon>
        <taxon>Botryobasidiaceae</taxon>
        <taxon>Botryobasidium</taxon>
    </lineage>
</organism>
<proteinExistence type="predicted"/>
<dbReference type="HOGENOM" id="CLU_2811998_0_0_1"/>
<keyword evidence="2" id="KW-1185">Reference proteome</keyword>
<name>A0A067N266_BOTB1</name>
<dbReference type="Proteomes" id="UP000027195">
    <property type="component" value="Unassembled WGS sequence"/>
</dbReference>
<reference evidence="2" key="1">
    <citation type="journal article" date="2014" name="Proc. Natl. Acad. Sci. U.S.A.">
        <title>Extensive sampling of basidiomycete genomes demonstrates inadequacy of the white-rot/brown-rot paradigm for wood decay fungi.</title>
        <authorList>
            <person name="Riley R."/>
            <person name="Salamov A.A."/>
            <person name="Brown D.W."/>
            <person name="Nagy L.G."/>
            <person name="Floudas D."/>
            <person name="Held B.W."/>
            <person name="Levasseur A."/>
            <person name="Lombard V."/>
            <person name="Morin E."/>
            <person name="Otillar R."/>
            <person name="Lindquist E.A."/>
            <person name="Sun H."/>
            <person name="LaButti K.M."/>
            <person name="Schmutz J."/>
            <person name="Jabbour D."/>
            <person name="Luo H."/>
            <person name="Baker S.E."/>
            <person name="Pisabarro A.G."/>
            <person name="Walton J.D."/>
            <person name="Blanchette R.A."/>
            <person name="Henrissat B."/>
            <person name="Martin F."/>
            <person name="Cullen D."/>
            <person name="Hibbett D.S."/>
            <person name="Grigoriev I.V."/>
        </authorList>
    </citation>
    <scope>NUCLEOTIDE SEQUENCE [LARGE SCALE GENOMIC DNA]</scope>
    <source>
        <strain evidence="2">FD-172 SS1</strain>
    </source>
</reference>
<sequence>MVQVDRPGSISIFAVFFYLSKTSTADGGRGEPIWRASTPNQRSVVEFITRTLISTTLIENRLLGKKL</sequence>